<dbReference type="PATRIC" id="fig|388467.6.peg.2360"/>
<dbReference type="AlphaFoldDB" id="A0A073CTL3"/>
<reference evidence="1 2" key="1">
    <citation type="journal article" date="2014" name="Appl. Environ. Microbiol.">
        <title>Elucidation of insertion elements encoded on plasmids and in vitro construction of shuttle vectors from the toxic cyanobacterium Planktothrix.</title>
        <authorList>
            <person name="Christiansen G."/>
            <person name="Goesmann A."/>
            <person name="Kurmayer R."/>
        </authorList>
    </citation>
    <scope>NUCLEOTIDE SEQUENCE [LARGE SCALE GENOMIC DNA]</scope>
    <source>
        <strain evidence="1 2">NIVA-CYA 126/8</strain>
    </source>
</reference>
<dbReference type="Proteomes" id="UP000027395">
    <property type="component" value="Chromosome"/>
</dbReference>
<evidence type="ECO:0000313" key="1">
    <source>
        <dbReference type="EMBL" id="KEI67330.1"/>
    </source>
</evidence>
<dbReference type="EMBL" id="CM002803">
    <property type="protein sequence ID" value="KEI67330.1"/>
    <property type="molecule type" value="Genomic_DNA"/>
</dbReference>
<proteinExistence type="predicted"/>
<protein>
    <submittedName>
        <fullName evidence="1">Uncharacterized protein</fullName>
    </submittedName>
</protein>
<organism evidence="1 2">
    <name type="scientific">Planktothrix agardhii (strain NIVA-CYA 126/8)</name>
    <dbReference type="NCBI Taxonomy" id="388467"/>
    <lineage>
        <taxon>Bacteria</taxon>
        <taxon>Bacillati</taxon>
        <taxon>Cyanobacteriota</taxon>
        <taxon>Cyanophyceae</taxon>
        <taxon>Oscillatoriophycideae</taxon>
        <taxon>Oscillatoriales</taxon>
        <taxon>Microcoleaceae</taxon>
        <taxon>Planktothrix</taxon>
    </lineage>
</organism>
<name>A0A073CTL3_PLAA1</name>
<sequence>MMPVFCVFFHLNGDDKIMLTFVLSCVVNGTVFLPEYSRMITNIGSNSMVEIAVSPQSLIVLAQVRKHGEDDPIVPPN</sequence>
<keyword evidence="2" id="KW-1185">Reference proteome</keyword>
<gene>
    <name evidence="1" type="ORF">A19Y_2413</name>
</gene>
<dbReference type="HOGENOM" id="CLU_2635005_0_0_3"/>
<accession>A0A073CTL3</accession>
<evidence type="ECO:0000313" key="2">
    <source>
        <dbReference type="Proteomes" id="UP000027395"/>
    </source>
</evidence>